<dbReference type="Proteomes" id="UP000305067">
    <property type="component" value="Unassembled WGS sequence"/>
</dbReference>
<dbReference type="InterPro" id="IPR045339">
    <property type="entry name" value="DUF6534"/>
</dbReference>
<evidence type="ECO:0000313" key="4">
    <source>
        <dbReference type="Proteomes" id="UP000305067"/>
    </source>
</evidence>
<dbReference type="AlphaFoldDB" id="A0A5C3Q420"/>
<proteinExistence type="predicted"/>
<dbReference type="Pfam" id="PF20152">
    <property type="entry name" value="DUF6534"/>
    <property type="match status" value="1"/>
</dbReference>
<dbReference type="OrthoDB" id="3053610at2759"/>
<keyword evidence="1" id="KW-1133">Transmembrane helix</keyword>
<name>A0A5C3Q420_9AGAR</name>
<keyword evidence="4" id="KW-1185">Reference proteome</keyword>
<accession>A0A5C3Q420</accession>
<keyword evidence="1" id="KW-0472">Membrane</keyword>
<evidence type="ECO:0000313" key="3">
    <source>
        <dbReference type="EMBL" id="TFK95779.1"/>
    </source>
</evidence>
<organism evidence="3 4">
    <name type="scientific">Pterulicium gracile</name>
    <dbReference type="NCBI Taxonomy" id="1884261"/>
    <lineage>
        <taxon>Eukaryota</taxon>
        <taxon>Fungi</taxon>
        <taxon>Dikarya</taxon>
        <taxon>Basidiomycota</taxon>
        <taxon>Agaricomycotina</taxon>
        <taxon>Agaricomycetes</taxon>
        <taxon>Agaricomycetidae</taxon>
        <taxon>Agaricales</taxon>
        <taxon>Pleurotineae</taxon>
        <taxon>Pterulaceae</taxon>
        <taxon>Pterulicium</taxon>
    </lineage>
</organism>
<evidence type="ECO:0000259" key="2">
    <source>
        <dbReference type="Pfam" id="PF20152"/>
    </source>
</evidence>
<feature type="transmembrane region" description="Helical" evidence="1">
    <location>
        <begin position="7"/>
        <end position="23"/>
    </location>
</feature>
<keyword evidence="1" id="KW-0812">Transmembrane</keyword>
<protein>
    <recommendedName>
        <fullName evidence="2">DUF6534 domain-containing protein</fullName>
    </recommendedName>
</protein>
<dbReference type="EMBL" id="ML178874">
    <property type="protein sequence ID" value="TFK95779.1"/>
    <property type="molecule type" value="Genomic_DNA"/>
</dbReference>
<gene>
    <name evidence="3" type="ORF">BDV98DRAFT_577160</name>
</gene>
<evidence type="ECO:0000256" key="1">
    <source>
        <dbReference type="SAM" id="Phobius"/>
    </source>
</evidence>
<reference evidence="3 4" key="1">
    <citation type="journal article" date="2019" name="Nat. Ecol. Evol.">
        <title>Megaphylogeny resolves global patterns of mushroom evolution.</title>
        <authorList>
            <person name="Varga T."/>
            <person name="Krizsan K."/>
            <person name="Foldi C."/>
            <person name="Dima B."/>
            <person name="Sanchez-Garcia M."/>
            <person name="Sanchez-Ramirez S."/>
            <person name="Szollosi G.J."/>
            <person name="Szarkandi J.G."/>
            <person name="Papp V."/>
            <person name="Albert L."/>
            <person name="Andreopoulos W."/>
            <person name="Angelini C."/>
            <person name="Antonin V."/>
            <person name="Barry K.W."/>
            <person name="Bougher N.L."/>
            <person name="Buchanan P."/>
            <person name="Buyck B."/>
            <person name="Bense V."/>
            <person name="Catcheside P."/>
            <person name="Chovatia M."/>
            <person name="Cooper J."/>
            <person name="Damon W."/>
            <person name="Desjardin D."/>
            <person name="Finy P."/>
            <person name="Geml J."/>
            <person name="Haridas S."/>
            <person name="Hughes K."/>
            <person name="Justo A."/>
            <person name="Karasinski D."/>
            <person name="Kautmanova I."/>
            <person name="Kiss B."/>
            <person name="Kocsube S."/>
            <person name="Kotiranta H."/>
            <person name="LaButti K.M."/>
            <person name="Lechner B.E."/>
            <person name="Liimatainen K."/>
            <person name="Lipzen A."/>
            <person name="Lukacs Z."/>
            <person name="Mihaltcheva S."/>
            <person name="Morgado L.N."/>
            <person name="Niskanen T."/>
            <person name="Noordeloos M.E."/>
            <person name="Ohm R.A."/>
            <person name="Ortiz-Santana B."/>
            <person name="Ovrebo C."/>
            <person name="Racz N."/>
            <person name="Riley R."/>
            <person name="Savchenko A."/>
            <person name="Shiryaev A."/>
            <person name="Soop K."/>
            <person name="Spirin V."/>
            <person name="Szebenyi C."/>
            <person name="Tomsovsky M."/>
            <person name="Tulloss R.E."/>
            <person name="Uehling J."/>
            <person name="Grigoriev I.V."/>
            <person name="Vagvolgyi C."/>
            <person name="Papp T."/>
            <person name="Martin F.M."/>
            <person name="Miettinen O."/>
            <person name="Hibbett D.S."/>
            <person name="Nagy L.G."/>
        </authorList>
    </citation>
    <scope>NUCLEOTIDE SEQUENCE [LARGE SCALE GENOMIC DNA]</scope>
    <source>
        <strain evidence="3 4">CBS 309.79</strain>
    </source>
</reference>
<sequence length="97" mass="10706">MAALNRGVFTIVFTVLNMVLFLTMPGTYYFSIGLLVSIHVNSMLATLNSRDSIRSRLDKNHTIAGLSDLDRDASSSMASVQSALVRRIQSRVQSHGY</sequence>
<feature type="domain" description="DUF6534" evidence="2">
    <location>
        <begin position="3"/>
        <end position="52"/>
    </location>
</feature>